<evidence type="ECO:0000256" key="2">
    <source>
        <dbReference type="ARBA" id="ARBA00013275"/>
    </source>
</evidence>
<evidence type="ECO:0000256" key="5">
    <source>
        <dbReference type="ARBA" id="ARBA00022840"/>
    </source>
</evidence>
<dbReference type="GO" id="GO:0005524">
    <property type="term" value="F:ATP binding"/>
    <property type="evidence" value="ECO:0007669"/>
    <property type="project" value="UniProtKB-KW"/>
</dbReference>
<gene>
    <name evidence="10" type="ORF">HXX08_24705</name>
    <name evidence="11" type="ORF">OZ401_002590</name>
</gene>
<keyword evidence="5" id="KW-0067">ATP-binding</keyword>
<dbReference type="EMBL" id="CP128400">
    <property type="protein sequence ID" value="WJW68999.1"/>
    <property type="molecule type" value="Genomic_DNA"/>
</dbReference>
<dbReference type="InterPro" id="IPR045851">
    <property type="entry name" value="AMP-bd_C_sf"/>
</dbReference>
<dbReference type="GO" id="GO:0006085">
    <property type="term" value="P:acetyl-CoA biosynthetic process"/>
    <property type="evidence" value="ECO:0007669"/>
    <property type="project" value="TreeGrafter"/>
</dbReference>
<keyword evidence="6" id="KW-0007">Acetylation</keyword>
<proteinExistence type="inferred from homology"/>
<evidence type="ECO:0000313" key="11">
    <source>
        <dbReference type="EMBL" id="WJW68999.1"/>
    </source>
</evidence>
<dbReference type="InterPro" id="IPR020845">
    <property type="entry name" value="AMP-binding_CS"/>
</dbReference>
<evidence type="ECO:0000256" key="4">
    <source>
        <dbReference type="ARBA" id="ARBA00022741"/>
    </source>
</evidence>
<dbReference type="Proteomes" id="UP001431572">
    <property type="component" value="Chromosome 2"/>
</dbReference>
<dbReference type="EC" id="6.2.1.1" evidence="2"/>
<keyword evidence="4" id="KW-0547">Nucleotide-binding</keyword>
<evidence type="ECO:0000259" key="9">
    <source>
        <dbReference type="Pfam" id="PF16177"/>
    </source>
</evidence>
<evidence type="ECO:0000256" key="1">
    <source>
        <dbReference type="ARBA" id="ARBA00006432"/>
    </source>
</evidence>
<evidence type="ECO:0000313" key="13">
    <source>
        <dbReference type="Proteomes" id="UP001431572"/>
    </source>
</evidence>
<dbReference type="RefSeq" id="WP_341470902.1">
    <property type="nucleotide sequence ID" value="NZ_CP128400.1"/>
</dbReference>
<keyword evidence="13" id="KW-1185">Reference proteome</keyword>
<dbReference type="PANTHER" id="PTHR24095:SF14">
    <property type="entry name" value="ACETYL-COENZYME A SYNTHETASE 1"/>
    <property type="match status" value="1"/>
</dbReference>
<evidence type="ECO:0000259" key="8">
    <source>
        <dbReference type="Pfam" id="PF13193"/>
    </source>
</evidence>
<feature type="domain" description="AMP-dependent synthetase/ligase" evidence="7">
    <location>
        <begin position="99"/>
        <end position="469"/>
    </location>
</feature>
<dbReference type="InterPro" id="IPR042099">
    <property type="entry name" value="ANL_N_sf"/>
</dbReference>
<comment type="similarity">
    <text evidence="1">Belongs to the ATP-dependent AMP-binding enzyme family.</text>
</comment>
<dbReference type="EMBL" id="JACATZ010000003">
    <property type="protein sequence ID" value="NWJ49071.1"/>
    <property type="molecule type" value="Genomic_DNA"/>
</dbReference>
<organism evidence="10 12">
    <name type="scientific">Candidatus Chlorohelix allophototropha</name>
    <dbReference type="NCBI Taxonomy" id="3003348"/>
    <lineage>
        <taxon>Bacteria</taxon>
        <taxon>Bacillati</taxon>
        <taxon>Chloroflexota</taxon>
        <taxon>Chloroflexia</taxon>
        <taxon>Candidatus Chloroheliales</taxon>
        <taxon>Candidatus Chloroheliaceae</taxon>
        <taxon>Candidatus Chlorohelix</taxon>
    </lineage>
</organism>
<evidence type="ECO:0000313" key="10">
    <source>
        <dbReference type="EMBL" id="NWJ49071.1"/>
    </source>
</evidence>
<feature type="domain" description="Acetyl-coenzyme A synthetase N-terminal" evidence="9">
    <location>
        <begin position="33"/>
        <end position="90"/>
    </location>
</feature>
<dbReference type="PANTHER" id="PTHR24095">
    <property type="entry name" value="ACETYL-COENZYME A SYNTHETASE"/>
    <property type="match status" value="1"/>
</dbReference>
<dbReference type="Pfam" id="PF13193">
    <property type="entry name" value="AMP-binding_C"/>
    <property type="match status" value="1"/>
</dbReference>
<keyword evidence="3" id="KW-0436">Ligase</keyword>
<accession>A0A8T7MAK3</accession>
<name>A0A8T7MAK3_9CHLR</name>
<dbReference type="PROSITE" id="PS00455">
    <property type="entry name" value="AMP_BINDING"/>
    <property type="match status" value="1"/>
</dbReference>
<dbReference type="GO" id="GO:0003987">
    <property type="term" value="F:acetate-CoA ligase activity"/>
    <property type="evidence" value="ECO:0007669"/>
    <property type="project" value="UniProtKB-EC"/>
</dbReference>
<dbReference type="Proteomes" id="UP000521676">
    <property type="component" value="Unassembled WGS sequence"/>
</dbReference>
<dbReference type="InterPro" id="IPR000873">
    <property type="entry name" value="AMP-dep_synth/lig_dom"/>
</dbReference>
<dbReference type="InterPro" id="IPR032387">
    <property type="entry name" value="ACAS_N"/>
</dbReference>
<dbReference type="AlphaFoldDB" id="A0A8T7MAK3"/>
<evidence type="ECO:0000313" key="12">
    <source>
        <dbReference type="Proteomes" id="UP000521676"/>
    </source>
</evidence>
<dbReference type="Pfam" id="PF16177">
    <property type="entry name" value="ACAS_N"/>
    <property type="match status" value="1"/>
</dbReference>
<evidence type="ECO:0000256" key="6">
    <source>
        <dbReference type="ARBA" id="ARBA00022990"/>
    </source>
</evidence>
<dbReference type="Gene3D" id="3.40.50.12780">
    <property type="entry name" value="N-terminal domain of ligase-like"/>
    <property type="match status" value="1"/>
</dbReference>
<protein>
    <recommendedName>
        <fullName evidence="2">acetate--CoA ligase</fullName>
        <ecNumber evidence="2">6.2.1.1</ecNumber>
    </recommendedName>
</protein>
<reference evidence="10 12" key="1">
    <citation type="submission" date="2020-06" db="EMBL/GenBank/DDBJ databases">
        <title>Anoxygenic phototrophic Chloroflexota member uses a Type I reaction center.</title>
        <authorList>
            <person name="Tsuji J.M."/>
            <person name="Shaw N.A."/>
            <person name="Nagashima S."/>
            <person name="Venkiteswaran J."/>
            <person name="Schiff S.L."/>
            <person name="Hanada S."/>
            <person name="Tank M."/>
            <person name="Neufeld J.D."/>
        </authorList>
    </citation>
    <scope>NUCLEOTIDE SEQUENCE [LARGE SCALE GENOMIC DNA]</scope>
    <source>
        <strain evidence="10">L227-S17</strain>
    </source>
</reference>
<dbReference type="Pfam" id="PF00501">
    <property type="entry name" value="AMP-binding"/>
    <property type="match status" value="1"/>
</dbReference>
<sequence>MFTEGAVVWTPTEEYTKGSHLEKLMLALGLDSYDALYEFSVEQPEQFWQKTLELLGIEWFEPYRQFVNLSKGKPFPDWFLGGKFNFTHNALRWAHKPESRERVALAWEGENEENRSLTYAELEREVMNFAAVLHSLGVQKGDRVGILMPMMPETVVAFLAGPAIGAIMVPMFSGFGTEAIVSRLSDSEAKILVTVDGFYRRGRQVQTHALLEEVTREYTGLEKIVIVRRLGLDVPIKEGRDLFWDDLMAQVVKPAQIEPMDSNDPYLIIYTSGTTGKPKGMIHTHTGFPLKSTQDVAQLFDLREGECLFWITDMGWMVGPLVIGAGLMLGATVVLYEGAPDFPNWGRLGNIIEKHKVTHFGGTPTLIRGMITHAEEVQFDRNSLRTLMSSGELWDPESFEWFFNVFGEGKRPIINYSGGTEISGGIVGNVIYRPIKVAGFNSALPGLKVAVLDDLGNPVRNQVGELAILEAFVGQTRSFWGEPQRYLETYWERFPDKWVHGDLCFHDSDGHFFILGRSDDTLKIAGKRLGPAEVEAIVAEHPAVAETAAVGVPHPQKGEELVVFVIPRPGIDEETLRNLPKTISNLIEERLGKAFRPGKVHTVKELPKTRNAKVMRRVIRRVYSGQNPGDLSALENPTAVEAIKRLV</sequence>
<reference evidence="11" key="2">
    <citation type="journal article" date="2024" name="Nature">
        <title>Anoxygenic phototroph of the Chloroflexota uses a type I reaction centre.</title>
        <authorList>
            <person name="Tsuji J.M."/>
            <person name="Shaw N.A."/>
            <person name="Nagashima S."/>
            <person name="Venkiteswaran J.J."/>
            <person name="Schiff S.L."/>
            <person name="Watanabe T."/>
            <person name="Fukui M."/>
            <person name="Hanada S."/>
            <person name="Tank M."/>
            <person name="Neufeld J.D."/>
        </authorList>
    </citation>
    <scope>NUCLEOTIDE SEQUENCE</scope>
    <source>
        <strain evidence="11">L227-S17</strain>
    </source>
</reference>
<dbReference type="SUPFAM" id="SSF56801">
    <property type="entry name" value="Acetyl-CoA synthetase-like"/>
    <property type="match status" value="1"/>
</dbReference>
<dbReference type="Gene3D" id="3.30.300.30">
    <property type="match status" value="1"/>
</dbReference>
<dbReference type="InterPro" id="IPR025110">
    <property type="entry name" value="AMP-bd_C"/>
</dbReference>
<feature type="domain" description="AMP-binding enzyme C-terminal" evidence="8">
    <location>
        <begin position="533"/>
        <end position="613"/>
    </location>
</feature>
<evidence type="ECO:0000259" key="7">
    <source>
        <dbReference type="Pfam" id="PF00501"/>
    </source>
</evidence>
<evidence type="ECO:0000256" key="3">
    <source>
        <dbReference type="ARBA" id="ARBA00022598"/>
    </source>
</evidence>